<protein>
    <recommendedName>
        <fullName evidence="2">Rab-GAP TBC domain-containing protein</fullName>
    </recommendedName>
</protein>
<dbReference type="InterPro" id="IPR000195">
    <property type="entry name" value="Rab-GAP-TBC_dom"/>
</dbReference>
<dbReference type="EMBL" id="JAPDRL010000009">
    <property type="protein sequence ID" value="KAJ9668110.1"/>
    <property type="molecule type" value="Genomic_DNA"/>
</dbReference>
<name>A0ABQ9P3G3_9PEZI</name>
<feature type="compositionally biased region" description="Basic residues" evidence="1">
    <location>
        <begin position="613"/>
        <end position="631"/>
    </location>
</feature>
<dbReference type="PANTHER" id="PTHR47219:SF20">
    <property type="entry name" value="TBC1 DOMAIN FAMILY MEMBER 2B"/>
    <property type="match status" value="1"/>
</dbReference>
<dbReference type="SMART" id="SM00164">
    <property type="entry name" value="TBC"/>
    <property type="match status" value="1"/>
</dbReference>
<dbReference type="PROSITE" id="PS50086">
    <property type="entry name" value="TBC_RABGAP"/>
    <property type="match status" value="1"/>
</dbReference>
<feature type="region of interest" description="Disordered" evidence="1">
    <location>
        <begin position="186"/>
        <end position="212"/>
    </location>
</feature>
<evidence type="ECO:0000256" key="1">
    <source>
        <dbReference type="SAM" id="MobiDB-lite"/>
    </source>
</evidence>
<feature type="domain" description="Rab-GAP TBC" evidence="2">
    <location>
        <begin position="279"/>
        <end position="512"/>
    </location>
</feature>
<dbReference type="PANTHER" id="PTHR47219">
    <property type="entry name" value="RAB GTPASE-ACTIVATING PROTEIN 1-LIKE"/>
    <property type="match status" value="1"/>
</dbReference>
<dbReference type="Gene3D" id="1.10.8.270">
    <property type="entry name" value="putative rabgap domain of human tbc1 domain family member 14 like domains"/>
    <property type="match status" value="1"/>
</dbReference>
<dbReference type="Pfam" id="PF00566">
    <property type="entry name" value="RabGAP-TBC"/>
    <property type="match status" value="1"/>
</dbReference>
<sequence length="631" mass="70847">MSIPELGSKRAKEGDTGPTSYNAERATCPGNSSRSPLEWHPLPPPEVPPDEVRASMRSAETYASSGFIDASETERSSVVTTQSFSEELCGGFTHHEGSDSEGMSVEDAIGMYADGFCDDDDDHPADKVHAPSDEGYFSQTHLSSGADVETPLAEPRGRSTSRMENAYFGADPIQKEDVCHVIPQRTRNSTETISKHPALTTPEPLRSAGPVPRDRYGFKKITTYISEEQYDAWNGPYTDYLGRRRKKWEHLMKQHHLPIENPTKFPPKSDKIKRYIRKGIPPEWRGAAWFWYAGGPARLAKTEGLYWELIEQVNQGKLKDQDGEHIERDLHRSFPDNIRFKPDPVSARDSAVTGVDSHHSSFEPETAILRSLRRVLQAFAIHNPHIGYCQSLNFLAGLLLIFLDEDEEKAFAMLNIITNEHLPGSHARVLEANVDIGVLMSCVQESMPAIWAKIDDVAETAVTSSYRGHISTSKARLPTVSLATTAWFMSCFVGNLPIETVLRVWDSFFYEGSKTLFRIALAVFKMGESDIRAVNDHMEIFQVVQNIPRRLIDANALMETCFKRRNGFGHLSQETIDMRRADRRRAHKEDVARLNGATTMPMSVEKPSGIKRATSRARFKRGISRRRPTGA</sequence>
<gene>
    <name evidence="3" type="ORF">H2201_001916</name>
</gene>
<evidence type="ECO:0000313" key="3">
    <source>
        <dbReference type="EMBL" id="KAJ9668110.1"/>
    </source>
</evidence>
<dbReference type="InterPro" id="IPR035969">
    <property type="entry name" value="Rab-GAP_TBC_sf"/>
</dbReference>
<comment type="caution">
    <text evidence="3">The sequence shown here is derived from an EMBL/GenBank/DDBJ whole genome shotgun (WGS) entry which is preliminary data.</text>
</comment>
<feature type="region of interest" description="Disordered" evidence="1">
    <location>
        <begin position="139"/>
        <end position="160"/>
    </location>
</feature>
<evidence type="ECO:0000313" key="4">
    <source>
        <dbReference type="Proteomes" id="UP001172684"/>
    </source>
</evidence>
<evidence type="ECO:0000259" key="2">
    <source>
        <dbReference type="PROSITE" id="PS50086"/>
    </source>
</evidence>
<feature type="region of interest" description="Disordered" evidence="1">
    <location>
        <begin position="601"/>
        <end position="631"/>
    </location>
</feature>
<dbReference type="SUPFAM" id="SSF47923">
    <property type="entry name" value="Ypt/Rab-GAP domain of gyp1p"/>
    <property type="match status" value="2"/>
</dbReference>
<keyword evidence="4" id="KW-1185">Reference proteome</keyword>
<dbReference type="Proteomes" id="UP001172684">
    <property type="component" value="Unassembled WGS sequence"/>
</dbReference>
<accession>A0ABQ9P3G3</accession>
<organism evidence="3 4">
    <name type="scientific">Coniosporium apollinis</name>
    <dbReference type="NCBI Taxonomy" id="61459"/>
    <lineage>
        <taxon>Eukaryota</taxon>
        <taxon>Fungi</taxon>
        <taxon>Dikarya</taxon>
        <taxon>Ascomycota</taxon>
        <taxon>Pezizomycotina</taxon>
        <taxon>Dothideomycetes</taxon>
        <taxon>Dothideomycetes incertae sedis</taxon>
        <taxon>Coniosporium</taxon>
    </lineage>
</organism>
<proteinExistence type="predicted"/>
<feature type="region of interest" description="Disordered" evidence="1">
    <location>
        <begin position="1"/>
        <end position="51"/>
    </location>
</feature>
<dbReference type="InterPro" id="IPR050302">
    <property type="entry name" value="Rab_GAP_TBC_domain"/>
</dbReference>
<reference evidence="3" key="1">
    <citation type="submission" date="2022-10" db="EMBL/GenBank/DDBJ databases">
        <title>Culturing micro-colonial fungi from biological soil crusts in the Mojave desert and describing Neophaeococcomyces mojavensis, and introducing the new genera and species Taxawa tesnikishii.</title>
        <authorList>
            <person name="Kurbessoian T."/>
            <person name="Stajich J.E."/>
        </authorList>
    </citation>
    <scope>NUCLEOTIDE SEQUENCE</scope>
    <source>
        <strain evidence="3">TK_1</strain>
    </source>
</reference>
<dbReference type="Gene3D" id="1.10.472.80">
    <property type="entry name" value="Ypt/Rab-GAP domain of gyp1p, domain 3"/>
    <property type="match status" value="1"/>
</dbReference>